<reference evidence="2 3" key="1">
    <citation type="submission" date="2011-08" db="EMBL/GenBank/DDBJ databases">
        <authorList>
            <person name="Liu Z.J."/>
            <person name="Shi F.L."/>
            <person name="Lu J.Q."/>
            <person name="Li M."/>
            <person name="Wang Z.L."/>
        </authorList>
    </citation>
    <scope>NUCLEOTIDE SEQUENCE [LARGE SCALE GENOMIC DNA]</scope>
    <source>
        <strain evidence="2 3">USNM 41457</strain>
    </source>
</reference>
<dbReference type="AlphaFoldDB" id="J9D704"/>
<organism evidence="2 3">
    <name type="scientific">Edhazardia aedis (strain USNM 41457)</name>
    <name type="common">Microsporidian parasite</name>
    <dbReference type="NCBI Taxonomy" id="1003232"/>
    <lineage>
        <taxon>Eukaryota</taxon>
        <taxon>Fungi</taxon>
        <taxon>Fungi incertae sedis</taxon>
        <taxon>Microsporidia</taxon>
        <taxon>Edhazardia</taxon>
    </lineage>
</organism>
<comment type="caution">
    <text evidence="2">The sequence shown here is derived from an EMBL/GenBank/DDBJ whole genome shotgun (WGS) entry which is preliminary data.</text>
</comment>
<evidence type="ECO:0000313" key="3">
    <source>
        <dbReference type="Proteomes" id="UP000003163"/>
    </source>
</evidence>
<reference evidence="3" key="2">
    <citation type="submission" date="2015-07" db="EMBL/GenBank/DDBJ databases">
        <title>Contrasting host-pathogen interactions and genome evolution in two generalist and specialist microsporidian pathogens of mosquitoes.</title>
        <authorList>
            <consortium name="The Broad Institute Genomics Platform"/>
            <consortium name="The Broad Institute Genome Sequencing Center for Infectious Disease"/>
            <person name="Cuomo C.A."/>
            <person name="Sanscrainte N.D."/>
            <person name="Goldberg J.M."/>
            <person name="Heiman D."/>
            <person name="Young S."/>
            <person name="Zeng Q."/>
            <person name="Becnel J.J."/>
            <person name="Birren B.W."/>
        </authorList>
    </citation>
    <scope>NUCLEOTIDE SEQUENCE [LARGE SCALE GENOMIC DNA]</scope>
    <source>
        <strain evidence="3">USNM 41457</strain>
    </source>
</reference>
<keyword evidence="1" id="KW-0472">Membrane</keyword>
<keyword evidence="3" id="KW-1185">Reference proteome</keyword>
<evidence type="ECO:0000256" key="1">
    <source>
        <dbReference type="SAM" id="Phobius"/>
    </source>
</evidence>
<feature type="transmembrane region" description="Helical" evidence="1">
    <location>
        <begin position="20"/>
        <end position="38"/>
    </location>
</feature>
<name>J9D704_EDHAE</name>
<sequence length="125" mass="15441">MFYKQNSMLNFFCVNFNEFRLFFVVFFGSHYLYFLNQIKNVKLIMLQKKLSYISLYYVFYKRKISSTVTILINHYEIMKRNLIIIALKILYISTFFINNNVLLCVKIYNLRKKQKKTRELLRKHY</sequence>
<keyword evidence="1" id="KW-0812">Transmembrane</keyword>
<dbReference type="InParanoid" id="J9D704"/>
<gene>
    <name evidence="2" type="ORF">EDEG_00223</name>
</gene>
<feature type="transmembrane region" description="Helical" evidence="1">
    <location>
        <begin position="84"/>
        <end position="108"/>
    </location>
</feature>
<evidence type="ECO:0000313" key="2">
    <source>
        <dbReference type="EMBL" id="EJW03314.1"/>
    </source>
</evidence>
<evidence type="ECO:0008006" key="4">
    <source>
        <dbReference type="Google" id="ProtNLM"/>
    </source>
</evidence>
<accession>J9D704</accession>
<proteinExistence type="predicted"/>
<protein>
    <recommendedName>
        <fullName evidence="4">Transmembrane protein</fullName>
    </recommendedName>
</protein>
<dbReference type="VEuPathDB" id="MicrosporidiaDB:EDEG_00223"/>
<dbReference type="HOGENOM" id="CLU_1992596_0_0_1"/>
<keyword evidence="1" id="KW-1133">Transmembrane helix</keyword>
<dbReference type="EMBL" id="AFBI03000002">
    <property type="protein sequence ID" value="EJW03314.1"/>
    <property type="molecule type" value="Genomic_DNA"/>
</dbReference>
<dbReference type="Proteomes" id="UP000003163">
    <property type="component" value="Unassembled WGS sequence"/>
</dbReference>